<feature type="domain" description="F-box" evidence="1">
    <location>
        <begin position="3"/>
        <end position="49"/>
    </location>
</feature>
<dbReference type="EMBL" id="LLZZ01000107">
    <property type="protein sequence ID" value="KTB07581.1"/>
    <property type="molecule type" value="Genomic_DNA"/>
</dbReference>
<dbReference type="VEuPathDB" id="FungiDB:GVI51_G04741"/>
<dbReference type="VEuPathDB" id="FungiDB:B1J91_G04939g"/>
<proteinExistence type="predicted"/>
<accession>A0A0W0EBV7</accession>
<sequence>MGKTVIELIPQEVFNIIAGFLESDDLWRIRQCSHQLKVNVEHSSYWSSYCRSRWPVEDLDLILEDYDKDDVKILQSVLVKTAKDRDWFYYYTYRSRYDDRITKYITSLCQFDELGVEFWELYRMAILVKPYLYIPHLMRITCSTEQKWSLEERSWSYYLLGSIRRRYFYALFQENAKFLKPTRFSFERDILLRFAALDPQYDKLIKFRNIVFEEVKMKVYHKYNGNSELFSQVTAKQRMQDIISALSNTISISENHQRHVIEDAYLLRAYANESRPLPVITLSIIEKIAKFFKIRCNFNGNYLAFQDNTLPGACGFVISDTRKIRMFSKTEFLRFIRNRLPISHHESIETSLSLDETVEPRKLLCHFLNDEITKCNGLKVDSLTAVDLQDLYPCSNLPPCEKSLRWVTSFFKKMEDEFNGTYPVESTGLKDDKMRISSCIDTDSWFFKAINMHPPDFLYFASPSKSVIPSLTDFFHLSHYPCIDCTELGTFIKGPDRRLCVTAIVQRLADTEPPILLYTYIKASGEIFLSSSHNDEIYPEESEFRKFISNMPYQVGLIFDQVDWSSRRLLLNNKARSLFKLPQPSMPKH</sequence>
<evidence type="ECO:0000259" key="1">
    <source>
        <dbReference type="PROSITE" id="PS50181"/>
    </source>
</evidence>
<dbReference type="InterPro" id="IPR036047">
    <property type="entry name" value="F-box-like_dom_sf"/>
</dbReference>
<dbReference type="VEuPathDB" id="FungiDB:GWK60_G04719"/>
<organism evidence="2 3">
    <name type="scientific">Candida glabrata</name>
    <name type="common">Yeast</name>
    <name type="synonym">Torulopsis glabrata</name>
    <dbReference type="NCBI Taxonomy" id="5478"/>
    <lineage>
        <taxon>Eukaryota</taxon>
        <taxon>Fungi</taxon>
        <taxon>Dikarya</taxon>
        <taxon>Ascomycota</taxon>
        <taxon>Saccharomycotina</taxon>
        <taxon>Saccharomycetes</taxon>
        <taxon>Saccharomycetales</taxon>
        <taxon>Saccharomycetaceae</taxon>
        <taxon>Nakaseomyces</taxon>
    </lineage>
</organism>
<comment type="caution">
    <text evidence="2">The sequence shown here is derived from an EMBL/GenBank/DDBJ whole genome shotgun (WGS) entry which is preliminary data.</text>
</comment>
<reference evidence="2 3" key="1">
    <citation type="submission" date="2015-10" db="EMBL/GenBank/DDBJ databases">
        <title>Draft genomes sequences of Candida glabrata isolates 1A, 1B, 2A, 2B, 3A and 3B.</title>
        <authorList>
            <person name="Haavelsrud O.E."/>
            <person name="Gaustad P."/>
        </authorList>
    </citation>
    <scope>NUCLEOTIDE SEQUENCE [LARGE SCALE GENOMIC DNA]</scope>
    <source>
        <strain evidence="2">910700640</strain>
    </source>
</reference>
<evidence type="ECO:0000313" key="2">
    <source>
        <dbReference type="EMBL" id="KTB07581.1"/>
    </source>
</evidence>
<dbReference type="InterPro" id="IPR001810">
    <property type="entry name" value="F-box_dom"/>
</dbReference>
<dbReference type="Proteomes" id="UP000054886">
    <property type="component" value="Unassembled WGS sequence"/>
</dbReference>
<protein>
    <submittedName>
        <fullName evidence="2">Mitochondrial distribution and morphology protein 30</fullName>
    </submittedName>
</protein>
<evidence type="ECO:0000313" key="3">
    <source>
        <dbReference type="Proteomes" id="UP000054886"/>
    </source>
</evidence>
<name>A0A0W0EBV7_CANGB</name>
<dbReference type="SUPFAM" id="SSF81383">
    <property type="entry name" value="F-box domain"/>
    <property type="match status" value="1"/>
</dbReference>
<dbReference type="PROSITE" id="PS50181">
    <property type="entry name" value="FBOX"/>
    <property type="match status" value="1"/>
</dbReference>
<dbReference type="AlphaFoldDB" id="A0A0W0EBV7"/>
<dbReference type="VEuPathDB" id="FungiDB:CAGL0G04939g"/>
<gene>
    <name evidence="2" type="ORF">AO440_001686</name>
</gene>